<keyword evidence="2" id="KW-0812">Transmembrane</keyword>
<evidence type="ECO:0000256" key="1">
    <source>
        <dbReference type="SAM" id="MobiDB-lite"/>
    </source>
</evidence>
<gene>
    <name evidence="3" type="ORF">A2196_03345</name>
</gene>
<evidence type="ECO:0000256" key="2">
    <source>
        <dbReference type="SAM" id="Phobius"/>
    </source>
</evidence>
<feature type="transmembrane region" description="Helical" evidence="2">
    <location>
        <begin position="6"/>
        <end position="25"/>
    </location>
</feature>
<feature type="compositionally biased region" description="Polar residues" evidence="1">
    <location>
        <begin position="67"/>
        <end position="78"/>
    </location>
</feature>
<protein>
    <submittedName>
        <fullName evidence="3">Uncharacterized protein</fullName>
    </submittedName>
</protein>
<keyword evidence="2" id="KW-0472">Membrane</keyword>
<comment type="caution">
    <text evidence="3">The sequence shown here is derived from an EMBL/GenBank/DDBJ whole genome shotgun (WGS) entry which is preliminary data.</text>
</comment>
<organism evidence="3 4">
    <name type="scientific">Candidatus Curtissbacteria bacterium RIFOXYA1_FULL_41_14</name>
    <dbReference type="NCBI Taxonomy" id="1797737"/>
    <lineage>
        <taxon>Bacteria</taxon>
        <taxon>Candidatus Curtissiibacteriota</taxon>
    </lineage>
</organism>
<proteinExistence type="predicted"/>
<accession>A0A1F5HFE9</accession>
<dbReference type="AlphaFoldDB" id="A0A1F5HFE9"/>
<keyword evidence="2" id="KW-1133">Transmembrane helix</keyword>
<name>A0A1F5HFE9_9BACT</name>
<reference evidence="3 4" key="1">
    <citation type="journal article" date="2016" name="Nat. Commun.">
        <title>Thousands of microbial genomes shed light on interconnected biogeochemical processes in an aquifer system.</title>
        <authorList>
            <person name="Anantharaman K."/>
            <person name="Brown C.T."/>
            <person name="Hug L.A."/>
            <person name="Sharon I."/>
            <person name="Castelle C.J."/>
            <person name="Probst A.J."/>
            <person name="Thomas B.C."/>
            <person name="Singh A."/>
            <person name="Wilkins M.J."/>
            <person name="Karaoz U."/>
            <person name="Brodie E.L."/>
            <person name="Williams K.H."/>
            <person name="Hubbard S.S."/>
            <person name="Banfield J.F."/>
        </authorList>
    </citation>
    <scope>NUCLEOTIDE SEQUENCE [LARGE SCALE GENOMIC DNA]</scope>
</reference>
<dbReference type="EMBL" id="MFCA01000008">
    <property type="protein sequence ID" value="OGE02848.1"/>
    <property type="molecule type" value="Genomic_DNA"/>
</dbReference>
<sequence length="78" mass="8902">MLLYWGMFTIGFMFGAIFTFVTFAAKKPQEDADYDMNSLPKRTVSPTTFVLFNRSHSSREEKMPQLQVASAQQAVKES</sequence>
<evidence type="ECO:0000313" key="4">
    <source>
        <dbReference type="Proteomes" id="UP000176751"/>
    </source>
</evidence>
<evidence type="ECO:0000313" key="3">
    <source>
        <dbReference type="EMBL" id="OGE02848.1"/>
    </source>
</evidence>
<dbReference type="Proteomes" id="UP000176751">
    <property type="component" value="Unassembled WGS sequence"/>
</dbReference>
<feature type="region of interest" description="Disordered" evidence="1">
    <location>
        <begin position="55"/>
        <end position="78"/>
    </location>
</feature>